<name>A0A1Y2GAW1_9FUNG</name>
<keyword evidence="3" id="KW-1185">Reference proteome</keyword>
<evidence type="ECO:0000313" key="2">
    <source>
        <dbReference type="EMBL" id="ORZ05887.1"/>
    </source>
</evidence>
<reference evidence="2 3" key="1">
    <citation type="submission" date="2016-07" db="EMBL/GenBank/DDBJ databases">
        <title>Pervasive Adenine N6-methylation of Active Genes in Fungi.</title>
        <authorList>
            <consortium name="DOE Joint Genome Institute"/>
            <person name="Mondo S.J."/>
            <person name="Dannebaum R.O."/>
            <person name="Kuo R.C."/>
            <person name="Labutti K."/>
            <person name="Haridas S."/>
            <person name="Kuo A."/>
            <person name="Salamov A."/>
            <person name="Ahrendt S.R."/>
            <person name="Lipzen A."/>
            <person name="Sullivan W."/>
            <person name="Andreopoulos W.B."/>
            <person name="Clum A."/>
            <person name="Lindquist E."/>
            <person name="Daum C."/>
            <person name="Ramamoorthy G.K."/>
            <person name="Gryganskyi A."/>
            <person name="Culley D."/>
            <person name="Magnuson J.K."/>
            <person name="James T.Y."/>
            <person name="O'Malley M.A."/>
            <person name="Stajich J.E."/>
            <person name="Spatafora J.W."/>
            <person name="Visel A."/>
            <person name="Grigoriev I.V."/>
        </authorList>
    </citation>
    <scope>NUCLEOTIDE SEQUENCE [LARGE SCALE GENOMIC DNA]</scope>
    <source>
        <strain evidence="2 3">NRRL 3116</strain>
    </source>
</reference>
<comment type="caution">
    <text evidence="2">The sequence shown here is derived from an EMBL/GenBank/DDBJ whole genome shotgun (WGS) entry which is preliminary data.</text>
</comment>
<gene>
    <name evidence="2" type="ORF">BCR41DRAFT_400337</name>
</gene>
<feature type="compositionally biased region" description="Low complexity" evidence="1">
    <location>
        <begin position="54"/>
        <end position="64"/>
    </location>
</feature>
<feature type="region of interest" description="Disordered" evidence="1">
    <location>
        <begin position="246"/>
        <end position="266"/>
    </location>
</feature>
<organism evidence="2 3">
    <name type="scientific">Lobosporangium transversale</name>
    <dbReference type="NCBI Taxonomy" id="64571"/>
    <lineage>
        <taxon>Eukaryota</taxon>
        <taxon>Fungi</taxon>
        <taxon>Fungi incertae sedis</taxon>
        <taxon>Mucoromycota</taxon>
        <taxon>Mortierellomycotina</taxon>
        <taxon>Mortierellomycetes</taxon>
        <taxon>Mortierellales</taxon>
        <taxon>Mortierellaceae</taxon>
        <taxon>Lobosporangium</taxon>
    </lineage>
</organism>
<sequence>MPPVKYLPDNKVQLRNVHEADFQLSLTVFVDHKQALIPLDKTLKDIEKDFDNGSASSVSLASSSEESDPPPVTDEVLQREYDRYNTKKGREQRRGKHQELARGMAQKPKPFNRYKAVNHPTPGDTEGEAQQNINIQEDISAIENFAYLNRLTKSSLGGVDYYLTEIRNIVKSLQDVRTIWRRESGKIKTLGIDIKEKRSAAPAGADSISDLESRLPPLRGDNASIERHLYLNEKRRDPLDTLLSVSTSTTLPRSPTCEDFGVQVET</sequence>
<dbReference type="RefSeq" id="XP_021877268.1">
    <property type="nucleotide sequence ID" value="XM_022029136.1"/>
</dbReference>
<accession>A0A1Y2GAW1</accession>
<evidence type="ECO:0000313" key="3">
    <source>
        <dbReference type="Proteomes" id="UP000193648"/>
    </source>
</evidence>
<feature type="compositionally biased region" description="Low complexity" evidence="1">
    <location>
        <begin position="246"/>
        <end position="255"/>
    </location>
</feature>
<proteinExistence type="predicted"/>
<feature type="compositionally biased region" description="Basic and acidic residues" evidence="1">
    <location>
        <begin position="76"/>
        <end position="89"/>
    </location>
</feature>
<evidence type="ECO:0000256" key="1">
    <source>
        <dbReference type="SAM" id="MobiDB-lite"/>
    </source>
</evidence>
<dbReference type="InParanoid" id="A0A1Y2GAW1"/>
<dbReference type="Proteomes" id="UP000193648">
    <property type="component" value="Unassembled WGS sequence"/>
</dbReference>
<feature type="region of interest" description="Disordered" evidence="1">
    <location>
        <begin position="52"/>
        <end position="127"/>
    </location>
</feature>
<dbReference type="AlphaFoldDB" id="A0A1Y2GAW1"/>
<protein>
    <submittedName>
        <fullName evidence="2">Uncharacterized protein</fullName>
    </submittedName>
</protein>
<dbReference type="EMBL" id="MCFF01000048">
    <property type="protein sequence ID" value="ORZ05887.1"/>
    <property type="molecule type" value="Genomic_DNA"/>
</dbReference>
<dbReference type="GeneID" id="33570979"/>